<evidence type="ECO:0008006" key="3">
    <source>
        <dbReference type="Google" id="ProtNLM"/>
    </source>
</evidence>
<reference evidence="1" key="1">
    <citation type="submission" date="2013-08" db="EMBL/GenBank/DDBJ databases">
        <title>Gene expansion shapes genome architecture in the human pathogen Lichtheimia corymbifera: an evolutionary genomics analysis in the ancient terrestrial Mucorales (Mucoromycotina).</title>
        <authorList>
            <person name="Schwartze V.U."/>
            <person name="Winter S."/>
            <person name="Shelest E."/>
            <person name="Marcet-Houben M."/>
            <person name="Horn F."/>
            <person name="Wehner S."/>
            <person name="Hoffmann K."/>
            <person name="Riege K."/>
            <person name="Sammeth M."/>
            <person name="Nowrousian M."/>
            <person name="Valiante V."/>
            <person name="Linde J."/>
            <person name="Jacobsen I.D."/>
            <person name="Marz M."/>
            <person name="Brakhage A.A."/>
            <person name="Gabaldon T."/>
            <person name="Bocker S."/>
            <person name="Voigt K."/>
        </authorList>
    </citation>
    <scope>NUCLEOTIDE SEQUENCE [LARGE SCALE GENOMIC DNA]</scope>
    <source>
        <strain evidence="1">FSU 9682</strain>
    </source>
</reference>
<accession>A0A068SF26</accession>
<protein>
    <recommendedName>
        <fullName evidence="3">F-box domain-containing protein</fullName>
    </recommendedName>
</protein>
<proteinExistence type="predicted"/>
<dbReference type="Gene3D" id="3.80.10.10">
    <property type="entry name" value="Ribonuclease Inhibitor"/>
    <property type="match status" value="1"/>
</dbReference>
<gene>
    <name evidence="1" type="ORF">LCOR_11733.1</name>
</gene>
<organism evidence="1 2">
    <name type="scientific">Lichtheimia corymbifera JMRC:FSU:9682</name>
    <dbReference type="NCBI Taxonomy" id="1263082"/>
    <lineage>
        <taxon>Eukaryota</taxon>
        <taxon>Fungi</taxon>
        <taxon>Fungi incertae sedis</taxon>
        <taxon>Mucoromycota</taxon>
        <taxon>Mucoromycotina</taxon>
        <taxon>Mucoromycetes</taxon>
        <taxon>Mucorales</taxon>
        <taxon>Lichtheimiaceae</taxon>
        <taxon>Lichtheimia</taxon>
    </lineage>
</organism>
<evidence type="ECO:0000313" key="2">
    <source>
        <dbReference type="Proteomes" id="UP000027586"/>
    </source>
</evidence>
<dbReference type="InterPro" id="IPR032675">
    <property type="entry name" value="LRR_dom_sf"/>
</dbReference>
<dbReference type="Proteomes" id="UP000027586">
    <property type="component" value="Unassembled WGS sequence"/>
</dbReference>
<dbReference type="AlphaFoldDB" id="A0A068SF26"/>
<dbReference type="EMBL" id="CBTN010000118">
    <property type="protein sequence ID" value="CDH60958.1"/>
    <property type="molecule type" value="Genomic_DNA"/>
</dbReference>
<dbReference type="SUPFAM" id="SSF52047">
    <property type="entry name" value="RNI-like"/>
    <property type="match status" value="1"/>
</dbReference>
<evidence type="ECO:0000313" key="1">
    <source>
        <dbReference type="EMBL" id="CDH60958.1"/>
    </source>
</evidence>
<name>A0A068SF26_9FUNG</name>
<dbReference type="VEuPathDB" id="FungiDB:LCOR_11733.1"/>
<keyword evidence="2" id="KW-1185">Reference proteome</keyword>
<comment type="caution">
    <text evidence="1">The sequence shown here is derived from an EMBL/GenBank/DDBJ whole genome shotgun (WGS) entry which is preliminary data.</text>
</comment>
<sequence length="303" mass="35527">MSSVKHDVIQWVKRANSDAGLNGDHGNRRRRPTLRKVLEYVKLRRPKEDATTMQRRRSEGIDFVGELPMNIVTSKLIPMFMDDHVDTWGPCPYLDVSQRWRDRIFQCFQGLHFWLPHEEEHKTPRSIQLFQYPQLVKDMYIEWYGKYWMDVLLREGDFSSLRKLKVNGPSDTKECLVPTLRSVGRNLSQLTIHQLHVSLDDLLLACPKLTSLTLYVHYHIDFKCIALTTWPAIKELSITHNRIRRTTYDEVALICKSFPGLQKLDLCSCANMQCVLLVTDSFPCFKYFSIMAYRDGVRLHADY</sequence>
<dbReference type="OrthoDB" id="2236134at2759"/>